<dbReference type="PROSITE" id="PS51525">
    <property type="entry name" value="NET"/>
    <property type="match status" value="1"/>
</dbReference>
<keyword evidence="17" id="KW-1185">Reference proteome</keyword>
<evidence type="ECO:0000256" key="12">
    <source>
        <dbReference type="SAM" id="MobiDB-lite"/>
    </source>
</evidence>
<feature type="domain" description="Bromo" evidence="14">
    <location>
        <begin position="247"/>
        <end position="319"/>
    </location>
</feature>
<dbReference type="CDD" id="cd05498">
    <property type="entry name" value="Bromo_Brdt_II_like"/>
    <property type="match status" value="1"/>
</dbReference>
<keyword evidence="13" id="KW-0732">Signal</keyword>
<evidence type="ECO:0000256" key="3">
    <source>
        <dbReference type="ARBA" id="ARBA00022871"/>
    </source>
</evidence>
<dbReference type="InterPro" id="IPR043509">
    <property type="entry name" value="Bromo_Brdt_II"/>
</dbReference>
<keyword evidence="2" id="KW-0221">Differentiation</keyword>
<evidence type="ECO:0000256" key="13">
    <source>
        <dbReference type="SAM" id="SignalP"/>
    </source>
</evidence>
<feature type="compositionally biased region" description="Polar residues" evidence="12">
    <location>
        <begin position="197"/>
        <end position="209"/>
    </location>
</feature>
<dbReference type="PROSITE" id="PS50014">
    <property type="entry name" value="BROMODOMAIN_2"/>
    <property type="match status" value="2"/>
</dbReference>
<dbReference type="EMBL" id="BEZZ01000351">
    <property type="protein sequence ID" value="GCC31257.1"/>
    <property type="molecule type" value="Genomic_DNA"/>
</dbReference>
<comment type="caution">
    <text evidence="16">The sequence shown here is derived from an EMBL/GenBank/DDBJ whole genome shotgun (WGS) entry which is preliminary data.</text>
</comment>
<dbReference type="GO" id="GO:0051321">
    <property type="term" value="P:meiotic cell cycle"/>
    <property type="evidence" value="ECO:0007669"/>
    <property type="project" value="UniProtKB-KW"/>
</dbReference>
<dbReference type="STRING" id="137246.A0A401SLI4"/>
<feature type="compositionally biased region" description="Polar residues" evidence="12">
    <location>
        <begin position="142"/>
        <end position="157"/>
    </location>
</feature>
<dbReference type="InterPro" id="IPR027353">
    <property type="entry name" value="NET_dom"/>
</dbReference>
<dbReference type="GO" id="GO:0000785">
    <property type="term" value="C:chromatin"/>
    <property type="evidence" value="ECO:0007669"/>
    <property type="project" value="TreeGrafter"/>
</dbReference>
<dbReference type="PROSITE" id="PS00633">
    <property type="entry name" value="BROMODOMAIN_1"/>
    <property type="match status" value="1"/>
</dbReference>
<feature type="chain" id="PRO_5019178860" description="Bromodomain testis-specific protein" evidence="13">
    <location>
        <begin position="18"/>
        <end position="805"/>
    </location>
</feature>
<dbReference type="GO" id="GO:0005634">
    <property type="term" value="C:nucleus"/>
    <property type="evidence" value="ECO:0007669"/>
    <property type="project" value="TreeGrafter"/>
</dbReference>
<dbReference type="GO" id="GO:0007283">
    <property type="term" value="P:spermatogenesis"/>
    <property type="evidence" value="ECO:0007669"/>
    <property type="project" value="UniProtKB-KW"/>
</dbReference>
<dbReference type="AlphaFoldDB" id="A0A401SLI4"/>
<evidence type="ECO:0000256" key="2">
    <source>
        <dbReference type="ARBA" id="ARBA00022782"/>
    </source>
</evidence>
<keyword evidence="6 11" id="KW-0103">Bromodomain</keyword>
<feature type="region of interest" description="Disordered" evidence="12">
    <location>
        <begin position="94"/>
        <end position="113"/>
    </location>
</feature>
<accession>A0A401SLI4</accession>
<evidence type="ECO:0000259" key="14">
    <source>
        <dbReference type="PROSITE" id="PS50014"/>
    </source>
</evidence>
<dbReference type="PANTHER" id="PTHR22880:SF175">
    <property type="entry name" value="BROMODOMAIN TESTIS-SPECIFIC PROTEIN"/>
    <property type="match status" value="1"/>
</dbReference>
<organism evidence="16 17">
    <name type="scientific">Chiloscyllium punctatum</name>
    <name type="common">Brownbanded bambooshark</name>
    <name type="synonym">Hemiscyllium punctatum</name>
    <dbReference type="NCBI Taxonomy" id="137246"/>
    <lineage>
        <taxon>Eukaryota</taxon>
        <taxon>Metazoa</taxon>
        <taxon>Chordata</taxon>
        <taxon>Craniata</taxon>
        <taxon>Vertebrata</taxon>
        <taxon>Chondrichthyes</taxon>
        <taxon>Elasmobranchii</taxon>
        <taxon>Galeomorphii</taxon>
        <taxon>Galeoidea</taxon>
        <taxon>Orectolobiformes</taxon>
        <taxon>Hemiscylliidae</taxon>
        <taxon>Chiloscyllium</taxon>
    </lineage>
</organism>
<comment type="similarity">
    <text evidence="10">Belongs to the BET family.</text>
</comment>
<evidence type="ECO:0000256" key="7">
    <source>
        <dbReference type="ARBA" id="ARBA00023163"/>
    </source>
</evidence>
<keyword evidence="1" id="KW-0677">Repeat</keyword>
<dbReference type="PANTHER" id="PTHR22880">
    <property type="entry name" value="FALZ-RELATED BROMODOMAIN-CONTAINING PROTEINS"/>
    <property type="match status" value="1"/>
</dbReference>
<keyword evidence="4" id="KW-0805">Transcription regulation</keyword>
<evidence type="ECO:0000256" key="11">
    <source>
        <dbReference type="PROSITE-ProRule" id="PRU00035"/>
    </source>
</evidence>
<feature type="domain" description="NET" evidence="15">
    <location>
        <begin position="459"/>
        <end position="541"/>
    </location>
</feature>
<sequence length="805" mass="91296">MLLLCLFFLFSPSPQDYYQITKNPMDLGTIKKRLENKYYCKAMECIEDINTMFTNCYVYNRPGDDIVVMAQTLEKLFLQKVSQMPQEEIELPVANKRGGNGKGRKGSVPAVSSIAQSKLCPPTSVTGSQKPMVALPPQSRIPSLSATTHAPLTSAGQSVIKAKKGIKRKADTTTPTTSVPTISSGSSPILSECKPTKTCSPEKSSQLSKPPTKDLPDSQQHPAGKKDKLTTNLQLCNDILKEMFAKKHAAYAWPFYEPVDAEALGLHDYHDIIKHPMDLSSVKRKMNNQEYRSSQEFAADVRLMFFNCYKYNPPDHEVVAMGRKLQDVFEMQYAQICEPVKAPPSAQSTTHFTESSSEDSDSYSAESSSDNLMKEQKDRLAQLQDQLKAVHDQLKALTRAPLSRLKKKKKVKKERRKNKKFKKNCERKKTKSKQLQKKKYKKRSEERRTSKKIKQHMPVCESEDDAKPMSYDEKRRLSLDINKLPGDKLGRIVHIIQAREPSLRDSNPDEIEIDFETLKSSTLRDLERHVNTCLRKKQIKTFQKSSKQKWSKSKVLAVEERKHNHLNYKMKYSSQQSTLNTSQVQPLPGYKVPDSQQMHRQFALFSSQQTKIQLSKSQQLVSLKEPARIIISPQGLPAVVSPLHSPPLLKFKCLPVNLSHPSTHVKESKSPEEESNKLAINQTKPLLEISSDQMPVMQQQNVEAAVPGEIKETGDNKLALEAKACHVTKKDIEVKNANSWANLGKMTIATPPTIKSSSESFKLFRKAAMEKEQREKALKAQQEMKMSHLEQTEKEQKKMASEQQR</sequence>
<dbReference type="FunFam" id="1.20.1270.220:FF:000001">
    <property type="entry name" value="bromodomain-containing protein 2 isoform X1"/>
    <property type="match status" value="1"/>
</dbReference>
<keyword evidence="8" id="KW-0469">Meiosis</keyword>
<evidence type="ECO:0000256" key="10">
    <source>
        <dbReference type="ARBA" id="ARBA00044509"/>
    </source>
</evidence>
<evidence type="ECO:0000256" key="4">
    <source>
        <dbReference type="ARBA" id="ARBA00023015"/>
    </source>
</evidence>
<keyword evidence="3" id="KW-0744">Spermatogenesis</keyword>
<dbReference type="OrthoDB" id="21449at2759"/>
<dbReference type="SUPFAM" id="SSF47370">
    <property type="entry name" value="Bromodomain"/>
    <property type="match status" value="2"/>
</dbReference>
<dbReference type="PRINTS" id="PR00503">
    <property type="entry name" value="BROMODOMAIN"/>
</dbReference>
<evidence type="ECO:0000256" key="9">
    <source>
        <dbReference type="ARBA" id="ARBA00040033"/>
    </source>
</evidence>
<gene>
    <name evidence="16" type="ORF">chiPu_0009714</name>
</gene>
<evidence type="ECO:0000313" key="17">
    <source>
        <dbReference type="Proteomes" id="UP000287033"/>
    </source>
</evidence>
<dbReference type="Gene3D" id="1.20.1270.220">
    <property type="match status" value="1"/>
</dbReference>
<feature type="compositionally biased region" description="Basic and acidic residues" evidence="12">
    <location>
        <begin position="785"/>
        <end position="805"/>
    </location>
</feature>
<dbReference type="Gene3D" id="1.20.920.10">
    <property type="entry name" value="Bromodomain-like"/>
    <property type="match status" value="2"/>
</dbReference>
<keyword evidence="5" id="KW-0175">Coiled coil</keyword>
<proteinExistence type="inferred from homology"/>
<feature type="region of interest" description="Disordered" evidence="12">
    <location>
        <begin position="342"/>
        <end position="374"/>
    </location>
</feature>
<evidence type="ECO:0000256" key="8">
    <source>
        <dbReference type="ARBA" id="ARBA00023254"/>
    </source>
</evidence>
<evidence type="ECO:0000256" key="5">
    <source>
        <dbReference type="ARBA" id="ARBA00023054"/>
    </source>
</evidence>
<dbReference type="InterPro" id="IPR050935">
    <property type="entry name" value="Bromo_chromatin_reader"/>
</dbReference>
<dbReference type="InterPro" id="IPR038336">
    <property type="entry name" value="NET_sf"/>
</dbReference>
<dbReference type="InterPro" id="IPR036427">
    <property type="entry name" value="Bromodomain-like_sf"/>
</dbReference>
<evidence type="ECO:0000259" key="15">
    <source>
        <dbReference type="PROSITE" id="PS51525"/>
    </source>
</evidence>
<dbReference type="GO" id="GO:0030154">
    <property type="term" value="P:cell differentiation"/>
    <property type="evidence" value="ECO:0007669"/>
    <property type="project" value="UniProtKB-KW"/>
</dbReference>
<dbReference type="InterPro" id="IPR001487">
    <property type="entry name" value="Bromodomain"/>
</dbReference>
<feature type="domain" description="Bromo" evidence="14">
    <location>
        <begin position="16"/>
        <end position="67"/>
    </location>
</feature>
<dbReference type="Proteomes" id="UP000287033">
    <property type="component" value="Unassembled WGS sequence"/>
</dbReference>
<reference evidence="16 17" key="1">
    <citation type="journal article" date="2018" name="Nat. Ecol. Evol.">
        <title>Shark genomes provide insights into elasmobranch evolution and the origin of vertebrates.</title>
        <authorList>
            <person name="Hara Y"/>
            <person name="Yamaguchi K"/>
            <person name="Onimaru K"/>
            <person name="Kadota M"/>
            <person name="Koyanagi M"/>
            <person name="Keeley SD"/>
            <person name="Tatsumi K"/>
            <person name="Tanaka K"/>
            <person name="Motone F"/>
            <person name="Kageyama Y"/>
            <person name="Nozu R"/>
            <person name="Adachi N"/>
            <person name="Nishimura O"/>
            <person name="Nakagawa R"/>
            <person name="Tanegashima C"/>
            <person name="Kiyatake I"/>
            <person name="Matsumoto R"/>
            <person name="Murakumo K"/>
            <person name="Nishida K"/>
            <person name="Terakita A"/>
            <person name="Kuratani S"/>
            <person name="Sato K"/>
            <person name="Hyodo S Kuraku.S."/>
        </authorList>
    </citation>
    <scope>NUCLEOTIDE SEQUENCE [LARGE SCALE GENOMIC DNA]</scope>
</reference>
<name>A0A401SLI4_CHIPU</name>
<feature type="region of interest" description="Disordered" evidence="12">
    <location>
        <begin position="142"/>
        <end position="229"/>
    </location>
</feature>
<feature type="compositionally biased region" description="Basic residues" evidence="12">
    <location>
        <begin position="404"/>
        <end position="442"/>
    </location>
</feature>
<dbReference type="GO" id="GO:0006355">
    <property type="term" value="P:regulation of DNA-templated transcription"/>
    <property type="evidence" value="ECO:0007669"/>
    <property type="project" value="TreeGrafter"/>
</dbReference>
<dbReference type="SMART" id="SM00297">
    <property type="entry name" value="BROMO"/>
    <property type="match status" value="2"/>
</dbReference>
<keyword evidence="7" id="KW-0804">Transcription</keyword>
<evidence type="ECO:0000256" key="1">
    <source>
        <dbReference type="ARBA" id="ARBA00022737"/>
    </source>
</evidence>
<feature type="compositionally biased region" description="Low complexity" evidence="12">
    <location>
        <begin position="172"/>
        <end position="188"/>
    </location>
</feature>
<feature type="region of interest" description="Disordered" evidence="12">
    <location>
        <begin position="398"/>
        <end position="468"/>
    </location>
</feature>
<evidence type="ECO:0000256" key="6">
    <source>
        <dbReference type="ARBA" id="ARBA00023117"/>
    </source>
</evidence>
<feature type="region of interest" description="Disordered" evidence="12">
    <location>
        <begin position="774"/>
        <end position="805"/>
    </location>
</feature>
<feature type="signal peptide" evidence="13">
    <location>
        <begin position="1"/>
        <end position="17"/>
    </location>
</feature>
<evidence type="ECO:0000313" key="16">
    <source>
        <dbReference type="EMBL" id="GCC31257.1"/>
    </source>
</evidence>
<dbReference type="Pfam" id="PF00439">
    <property type="entry name" value="Bromodomain"/>
    <property type="match status" value="2"/>
</dbReference>
<dbReference type="InterPro" id="IPR018359">
    <property type="entry name" value="Bromodomain_CS"/>
</dbReference>
<dbReference type="FunFam" id="1.20.920.10:FF:000003">
    <property type="entry name" value="Bromodomain-containing protein 2"/>
    <property type="match status" value="1"/>
</dbReference>
<protein>
    <recommendedName>
        <fullName evidence="9">Bromodomain testis-specific protein</fullName>
    </recommendedName>
</protein>
<dbReference type="GO" id="GO:0006338">
    <property type="term" value="P:chromatin remodeling"/>
    <property type="evidence" value="ECO:0007669"/>
    <property type="project" value="TreeGrafter"/>
</dbReference>
<dbReference type="Pfam" id="PF17035">
    <property type="entry name" value="BET"/>
    <property type="match status" value="1"/>
</dbReference>